<proteinExistence type="predicted"/>
<dbReference type="GO" id="GO:0005524">
    <property type="term" value="F:ATP binding"/>
    <property type="evidence" value="ECO:0007669"/>
    <property type="project" value="InterPro"/>
</dbReference>
<evidence type="ECO:0000313" key="2">
    <source>
        <dbReference type="EMBL" id="SFW18572.1"/>
    </source>
</evidence>
<dbReference type="AlphaFoldDB" id="A0A1K1M611"/>
<accession>A0A1K1M611</accession>
<name>A0A1K1M611_SELRU</name>
<dbReference type="PANTHER" id="PTHR37291:SF1">
    <property type="entry name" value="TYPE IV METHYL-DIRECTED RESTRICTION ENZYME ECOKMCRB SUBUNIT"/>
    <property type="match status" value="1"/>
</dbReference>
<keyword evidence="3" id="KW-1185">Reference proteome</keyword>
<evidence type="ECO:0000259" key="1">
    <source>
        <dbReference type="Pfam" id="PF07728"/>
    </source>
</evidence>
<dbReference type="InterPro" id="IPR052934">
    <property type="entry name" value="Methyl-DNA_Rec/Restrict_Enz"/>
</dbReference>
<dbReference type="Pfam" id="PF07728">
    <property type="entry name" value="AAA_5"/>
    <property type="match status" value="1"/>
</dbReference>
<dbReference type="SUPFAM" id="SSF52540">
    <property type="entry name" value="P-loop containing nucleoside triphosphate hydrolases"/>
    <property type="match status" value="1"/>
</dbReference>
<dbReference type="Gene3D" id="3.40.50.300">
    <property type="entry name" value="P-loop containing nucleotide triphosphate hydrolases"/>
    <property type="match status" value="1"/>
</dbReference>
<gene>
    <name evidence="2" type="ORF">SAMN02910323_0603</name>
</gene>
<dbReference type="InterPro" id="IPR011704">
    <property type="entry name" value="ATPase_dyneun-rel_AAA"/>
</dbReference>
<dbReference type="PANTHER" id="PTHR37291">
    <property type="entry name" value="5-METHYLCYTOSINE-SPECIFIC RESTRICTION ENZYME B"/>
    <property type="match status" value="1"/>
</dbReference>
<dbReference type="InterPro" id="IPR027417">
    <property type="entry name" value="P-loop_NTPase"/>
</dbReference>
<feature type="domain" description="ATPase dynein-related AAA" evidence="1">
    <location>
        <begin position="423"/>
        <end position="599"/>
    </location>
</feature>
<dbReference type="Proteomes" id="UP000182958">
    <property type="component" value="Unassembled WGS sequence"/>
</dbReference>
<protein>
    <submittedName>
        <fullName evidence="2">AAA domain (Dynein-related subfamily)</fullName>
    </submittedName>
</protein>
<organism evidence="2 3">
    <name type="scientific">Selenomonas ruminantium</name>
    <dbReference type="NCBI Taxonomy" id="971"/>
    <lineage>
        <taxon>Bacteria</taxon>
        <taxon>Bacillati</taxon>
        <taxon>Bacillota</taxon>
        <taxon>Negativicutes</taxon>
        <taxon>Selenomonadales</taxon>
        <taxon>Selenomonadaceae</taxon>
        <taxon>Selenomonas</taxon>
    </lineage>
</organism>
<dbReference type="GO" id="GO:0016887">
    <property type="term" value="F:ATP hydrolysis activity"/>
    <property type="evidence" value="ECO:0007669"/>
    <property type="project" value="InterPro"/>
</dbReference>
<evidence type="ECO:0000313" key="3">
    <source>
        <dbReference type="Proteomes" id="UP000182958"/>
    </source>
</evidence>
<sequence length="751" mass="86888">MCSNEEMIKKAGELLREYCEKNALVPRFTHDDVDTATLAFYTSFSPDNLENISDDELLDAMFSNSVSSNSLIDAIEHNLELKKMFGDVSKACSAPIYQRGEDNHWMMVEAGEETELSNDEALDMATTLRDNLVRASRLIENSDLENFADYDTLDDELNEILGSLASDEWVQKYFHIIFPDKFVNWYDAGLLRHYLFGFGIEPSDKYYGLNGQLALIKRNLNLLSPDFEEMSHLLFGEIKHFYRLGSSDMNHDYACEWKHLGCVAVGWKNIGDLIEYVNKGTIDISKLAEVLQREYYHDDKRTATRKAGEIKTFYETNKNSIFTIMNSNALIGMVDNLLPYEYDNASDMSHKKVGRWHCPFNESDNLPETEGLQTTCYELTNKKNLLFLYRKYYFPNSKCDKNKDSREIRFKTGLKSNYSRNRIVFGAPGTGKSFRINEDAEKMLGEGNETDYERVTFHPDYSYANFVGTYKPVPFKDEKGKDAITYKYVPGPFMRIYVKALENSKSDKPKPFLLIIEEINRANVAAVFGDVFQLLDRDDNVSTYPIQVSEDVKKYLAYELGGSPEIYSNIRLPDNLFIWATMNSADQGVFPIDTAFKRRWDFEYIGIDDNDADIEEKYVLLGKQKNQKVEWNKLRKSLNIFMSNLKINEDKQLGPFFLKRELVVPKNGDEINREGFIKAFKNKVIMYLFEDAGRHKRKNIFEGCNDEYNRYSRICEIFNDKGIEIFNKDIQTEANPIILSNEKDSSDSPEE</sequence>
<reference evidence="3" key="1">
    <citation type="submission" date="2016-11" db="EMBL/GenBank/DDBJ databases">
        <authorList>
            <person name="Varghese N."/>
            <person name="Submissions S."/>
        </authorList>
    </citation>
    <scope>NUCLEOTIDE SEQUENCE [LARGE SCALE GENOMIC DNA]</scope>
    <source>
        <strain evidence="3">C3</strain>
    </source>
</reference>
<dbReference type="EMBL" id="FPJA01000004">
    <property type="protein sequence ID" value="SFW18572.1"/>
    <property type="molecule type" value="Genomic_DNA"/>
</dbReference>